<keyword evidence="1" id="KW-0732">Signal</keyword>
<feature type="signal peptide" evidence="1">
    <location>
        <begin position="1"/>
        <end position="27"/>
    </location>
</feature>
<name>K0NWM1_9LACO</name>
<evidence type="ECO:0000313" key="2">
    <source>
        <dbReference type="EMBL" id="KRL03470.1"/>
    </source>
</evidence>
<gene>
    <name evidence="2" type="ORF">FC20_GL000957</name>
</gene>
<dbReference type="Proteomes" id="UP000051074">
    <property type="component" value="Unassembled WGS sequence"/>
</dbReference>
<dbReference type="STRING" id="1293597.FC20_GL000957"/>
<reference evidence="2 3" key="1">
    <citation type="journal article" date="2015" name="Genome Announc.">
        <title>Expanding the biotechnology potential of lactobacilli through comparative genomics of 213 strains and associated genera.</title>
        <authorList>
            <person name="Sun Z."/>
            <person name="Harris H.M."/>
            <person name="McCann A."/>
            <person name="Guo C."/>
            <person name="Argimon S."/>
            <person name="Zhang W."/>
            <person name="Yang X."/>
            <person name="Jeffery I.B."/>
            <person name="Cooney J.C."/>
            <person name="Kagawa T.F."/>
            <person name="Liu W."/>
            <person name="Song Y."/>
            <person name="Salvetti E."/>
            <person name="Wrobel A."/>
            <person name="Rasinkangas P."/>
            <person name="Parkhill J."/>
            <person name="Rea M.C."/>
            <person name="O'Sullivan O."/>
            <person name="Ritari J."/>
            <person name="Douillard F.P."/>
            <person name="Paul Ross R."/>
            <person name="Yang R."/>
            <person name="Briner A.E."/>
            <person name="Felis G.E."/>
            <person name="de Vos W.M."/>
            <person name="Barrangou R."/>
            <person name="Klaenhammer T.R."/>
            <person name="Caufield P.W."/>
            <person name="Cui Y."/>
            <person name="Zhang H."/>
            <person name="O'Toole P.W."/>
        </authorList>
    </citation>
    <scope>NUCLEOTIDE SEQUENCE [LARGE SCALE GENOMIC DNA]</scope>
    <source>
        <strain evidence="2 3">DSM 19284</strain>
    </source>
</reference>
<dbReference type="RefSeq" id="WP_008460865.1">
    <property type="nucleotide sequence ID" value="NZ_AZDU01000003.1"/>
</dbReference>
<dbReference type="PATRIC" id="fig|1293597.4.peg.1030"/>
<accession>K0NWM1</accession>
<dbReference type="AlphaFoldDB" id="K0NWM1"/>
<sequence>MKSKHLLLSAIFAIALFWEISSGTVVKADSFNGTSTNSQLTTSQIKQADKYVDVSNNQYVLSDSGKSKLSENTKKVVENQLATVNADIQKNDLVINTETKSLSTQALYVSKAARVKGAARLHSGCYVRAFWWGVRVYFTSNAGVYWFAGKAGNVSTISSLASAIATVTGHEIASTLGEAFGMYVDSFSSQLLNYNKKHKKSKIYTDINYTVGFSFHIYK</sequence>
<organism evidence="2 3">
    <name type="scientific">Lactobacillus equicursoris DSM 19284 = JCM 14600 = CIP 110162</name>
    <dbReference type="NCBI Taxonomy" id="1293597"/>
    <lineage>
        <taxon>Bacteria</taxon>
        <taxon>Bacillati</taxon>
        <taxon>Bacillota</taxon>
        <taxon>Bacilli</taxon>
        <taxon>Lactobacillales</taxon>
        <taxon>Lactobacillaceae</taxon>
        <taxon>Lactobacillus</taxon>
    </lineage>
</organism>
<comment type="caution">
    <text evidence="2">The sequence shown here is derived from an EMBL/GenBank/DDBJ whole genome shotgun (WGS) entry which is preliminary data.</text>
</comment>
<evidence type="ECO:0000256" key="1">
    <source>
        <dbReference type="SAM" id="SignalP"/>
    </source>
</evidence>
<feature type="chain" id="PRO_5038410272" evidence="1">
    <location>
        <begin position="28"/>
        <end position="219"/>
    </location>
</feature>
<evidence type="ECO:0000313" key="3">
    <source>
        <dbReference type="Proteomes" id="UP000051074"/>
    </source>
</evidence>
<dbReference type="eggNOG" id="ENOG5030AP0">
    <property type="taxonomic scope" value="Bacteria"/>
</dbReference>
<keyword evidence="3" id="KW-1185">Reference proteome</keyword>
<protein>
    <submittedName>
        <fullName evidence="2">Uncharacterized protein</fullName>
    </submittedName>
</protein>
<proteinExistence type="predicted"/>
<dbReference type="EMBL" id="AZDU01000003">
    <property type="protein sequence ID" value="KRL03470.1"/>
    <property type="molecule type" value="Genomic_DNA"/>
</dbReference>